<accession>A0ABS2KCR7</accession>
<organism evidence="2 3">
    <name type="scientific">Dyella mobilis</name>
    <dbReference type="NCBI Taxonomy" id="1849582"/>
    <lineage>
        <taxon>Bacteria</taxon>
        <taxon>Pseudomonadati</taxon>
        <taxon>Pseudomonadota</taxon>
        <taxon>Gammaproteobacteria</taxon>
        <taxon>Lysobacterales</taxon>
        <taxon>Rhodanobacteraceae</taxon>
        <taxon>Dyella</taxon>
    </lineage>
</organism>
<dbReference type="SUPFAM" id="SSF81301">
    <property type="entry name" value="Nucleotidyltransferase"/>
    <property type="match status" value="1"/>
</dbReference>
<dbReference type="RefSeq" id="WP_204630353.1">
    <property type="nucleotide sequence ID" value="NZ_BSOC01000006.1"/>
</dbReference>
<dbReference type="Pfam" id="PF18144">
    <property type="entry name" value="SMODS"/>
    <property type="match status" value="1"/>
</dbReference>
<evidence type="ECO:0000256" key="1">
    <source>
        <dbReference type="ARBA" id="ARBA00023118"/>
    </source>
</evidence>
<sequence>MGVGEDFKTFCSNLAIAKRATISDRYELITRRLNLEFWNTDSKTYHSIQAGSYGRGTATVKTSDVDMVFWLPYADYVRFNGYAGNGQSAMLQEVRTAIKKTYSVTNVGGDGQVVVVPFDDGIIFEVLPAFENGDGGFTYGDANGGGTWKITNPRPEIAEINTMDATCNGNLKALAKMARAWRHVWAVPISGHLLDTLAYQFIRSYEHRNKSYLYYDFMSRDFFAFLSDQSETQQYWLSPGAGQYVWKSGNFQYKAKQCRNIAMTACEYQADRYGWAARQKWREIYGTKFPG</sequence>
<name>A0ABS2KCR7_9GAMM</name>
<keyword evidence="1" id="KW-0051">Antiviral defense</keyword>
<gene>
    <name evidence="2" type="ORF">ISS99_04285</name>
</gene>
<dbReference type="CDD" id="cd05400">
    <property type="entry name" value="NT_2-5OAS_ClassI-CCAase"/>
    <property type="match status" value="1"/>
</dbReference>
<dbReference type="InterPro" id="IPR043519">
    <property type="entry name" value="NT_sf"/>
</dbReference>
<comment type="caution">
    <text evidence="2">The sequence shown here is derived from an EMBL/GenBank/DDBJ whole genome shotgun (WGS) entry which is preliminary data.</text>
</comment>
<proteinExistence type="predicted"/>
<keyword evidence="3" id="KW-1185">Reference proteome</keyword>
<protein>
    <submittedName>
        <fullName evidence="2">Nucleotidyltransferase</fullName>
    </submittedName>
</protein>
<dbReference type="Proteomes" id="UP001430193">
    <property type="component" value="Unassembled WGS sequence"/>
</dbReference>
<evidence type="ECO:0000313" key="3">
    <source>
        <dbReference type="Proteomes" id="UP001430193"/>
    </source>
</evidence>
<evidence type="ECO:0000313" key="2">
    <source>
        <dbReference type="EMBL" id="MBM7128734.1"/>
    </source>
</evidence>
<dbReference type="EMBL" id="JADIKF010000035">
    <property type="protein sequence ID" value="MBM7128734.1"/>
    <property type="molecule type" value="Genomic_DNA"/>
</dbReference>
<reference evidence="2" key="1">
    <citation type="submission" date="2020-10" db="EMBL/GenBank/DDBJ databases">
        <title>Phylogeny of dyella-like bacteria.</title>
        <authorList>
            <person name="Fu J."/>
        </authorList>
    </citation>
    <scope>NUCLEOTIDE SEQUENCE</scope>
    <source>
        <strain evidence="2">DHON07</strain>
    </source>
</reference>
<dbReference type="InterPro" id="IPR006116">
    <property type="entry name" value="NT_2-5OAS_ClassI-CCAase"/>
</dbReference>